<sequence>MNAQEFLTLFQKKEVSQSFDYYDDVVAILKEVRENKDEALKTYSQQFDQQTLTSLKVPVEKLKASYDTLEPQVKASLETIKARIEAYETAIKYQDKSLGEFRYVYRPLEKVGVYVPGGTALYPSSVLMTVVPALVAGVSEIHVVTPTFSDNNITFATLYLCGVENVYTVGGAQAIAALAYGTETVPKVDKIVGPGNAYVALAKRLVFGQVGIDMIAGPSEILLYIDETADLDAVVTDVFAQAEHDANARTFVLTESEHLLQQLEEKIQDQLAKQVRADIISLSLKNNHYGIVDKRDNLIAVLNQIAPEHVSIQHQDSAAIIAAINYAGAVFEGHYSPEAIGDYAAGPSHVLPTNRTARFSHGLNVNDFLTSHAVISLTETTYQTIVGAAETIAAKEGLDAHYQSLAIRKGKPND</sequence>
<dbReference type="InterPro" id="IPR022695">
    <property type="entry name" value="Histidinol_DH_monofunct"/>
</dbReference>
<feature type="binding site" evidence="11">
    <location>
        <position position="219"/>
    </location>
    <ligand>
        <name>substrate</name>
    </ligand>
</feature>
<feature type="binding site" evidence="11">
    <location>
        <position position="309"/>
    </location>
    <ligand>
        <name>substrate</name>
    </ligand>
</feature>
<gene>
    <name evidence="14" type="primary">hisD</name>
    <name evidence="14" type="ORF">G7057_07745</name>
</gene>
<evidence type="ECO:0000256" key="9">
    <source>
        <dbReference type="PIRSR" id="PIRSR000099-1"/>
    </source>
</evidence>
<keyword evidence="5 12" id="KW-0862">Zinc</keyword>
<dbReference type="PROSITE" id="PS00611">
    <property type="entry name" value="HISOL_DEHYDROGENASE"/>
    <property type="match status" value="1"/>
</dbReference>
<dbReference type="InterPro" id="IPR012131">
    <property type="entry name" value="Hstdl_DH"/>
</dbReference>
<dbReference type="Pfam" id="PF00815">
    <property type="entry name" value="Histidinol_dh"/>
    <property type="match status" value="1"/>
</dbReference>
<evidence type="ECO:0000256" key="5">
    <source>
        <dbReference type="ARBA" id="ARBA00022833"/>
    </source>
</evidence>
<dbReference type="GO" id="GO:0046872">
    <property type="term" value="F:metal ion binding"/>
    <property type="evidence" value="ECO:0007669"/>
    <property type="project" value="UniProtKB-KW"/>
</dbReference>
<dbReference type="AlphaFoldDB" id="A0A6G7KAQ3"/>
<evidence type="ECO:0000256" key="11">
    <source>
        <dbReference type="PIRSR" id="PIRSR000099-3"/>
    </source>
</evidence>
<feature type="active site" description="Proton acceptor" evidence="9">
    <location>
        <position position="309"/>
    </location>
</feature>
<dbReference type="InterPro" id="IPR001692">
    <property type="entry name" value="Histidinol_DH_CS"/>
</dbReference>
<accession>A0A6G7KAQ3</accession>
<feature type="binding site" evidence="11">
    <location>
        <position position="401"/>
    </location>
    <ligand>
        <name>substrate</name>
    </ligand>
</feature>
<evidence type="ECO:0000256" key="10">
    <source>
        <dbReference type="PIRSR" id="PIRSR000099-2"/>
    </source>
</evidence>
<feature type="active site" description="Proton acceptor" evidence="9">
    <location>
        <position position="308"/>
    </location>
</feature>
<dbReference type="CDD" id="cd06572">
    <property type="entry name" value="Histidinol_dh"/>
    <property type="match status" value="1"/>
</dbReference>
<keyword evidence="15" id="KW-1185">Reference proteome</keyword>
<comment type="function">
    <text evidence="1">Catalyzes the sequential NAD-dependent oxidations of L-histidinol to L-histidinaldehyde and then to L-histidine.</text>
</comment>
<evidence type="ECO:0000256" key="12">
    <source>
        <dbReference type="PIRSR" id="PIRSR000099-4"/>
    </source>
</evidence>
<dbReference type="EC" id="1.1.1.23" evidence="3"/>
<dbReference type="NCBIfam" id="TIGR00069">
    <property type="entry name" value="hisD"/>
    <property type="match status" value="1"/>
</dbReference>
<protein>
    <recommendedName>
        <fullName evidence="3">histidinol dehydrogenase</fullName>
        <ecNumber evidence="3">1.1.1.23</ecNumber>
    </recommendedName>
</protein>
<dbReference type="PANTHER" id="PTHR21256:SF2">
    <property type="entry name" value="HISTIDINE BIOSYNTHESIS TRIFUNCTIONAL PROTEIN"/>
    <property type="match status" value="1"/>
</dbReference>
<proteinExistence type="inferred from homology"/>
<dbReference type="RefSeq" id="WP_166162544.1">
    <property type="nucleotide sequence ID" value="NZ_CP049740.1"/>
</dbReference>
<feature type="binding site" evidence="12">
    <location>
        <position position="241"/>
    </location>
    <ligand>
        <name>Zn(2+)</name>
        <dbReference type="ChEBI" id="CHEBI:29105"/>
    </ligand>
</feature>
<dbReference type="Gene3D" id="1.20.5.1300">
    <property type="match status" value="1"/>
</dbReference>
<feature type="binding site" evidence="11">
    <location>
        <position position="396"/>
    </location>
    <ligand>
        <name>substrate</name>
    </ligand>
</feature>
<keyword evidence="4 12" id="KW-0479">Metal-binding</keyword>
<dbReference type="InterPro" id="IPR016161">
    <property type="entry name" value="Ald_DH/histidinol_DH"/>
</dbReference>
<evidence type="ECO:0000313" key="15">
    <source>
        <dbReference type="Proteomes" id="UP000501451"/>
    </source>
</evidence>
<comment type="similarity">
    <text evidence="2 8 13">Belongs to the histidinol dehydrogenase family.</text>
</comment>
<evidence type="ECO:0000256" key="8">
    <source>
        <dbReference type="PIRNR" id="PIRNR000099"/>
    </source>
</evidence>
<dbReference type="PRINTS" id="PR00083">
    <property type="entry name" value="HOLDHDRGNASE"/>
</dbReference>
<dbReference type="EMBL" id="CP049740">
    <property type="protein sequence ID" value="QII82336.1"/>
    <property type="molecule type" value="Genomic_DNA"/>
</dbReference>
<dbReference type="GO" id="GO:0051287">
    <property type="term" value="F:NAD binding"/>
    <property type="evidence" value="ECO:0007669"/>
    <property type="project" value="InterPro"/>
</dbReference>
<organism evidence="14 15">
    <name type="scientific">Jeotgalibaca arthritidis</name>
    <dbReference type="NCBI Taxonomy" id="1868794"/>
    <lineage>
        <taxon>Bacteria</taxon>
        <taxon>Bacillati</taxon>
        <taxon>Bacillota</taxon>
        <taxon>Bacilli</taxon>
        <taxon>Lactobacillales</taxon>
        <taxon>Carnobacteriaceae</taxon>
        <taxon>Jeotgalibaca</taxon>
    </lineage>
</organism>
<dbReference type="PANTHER" id="PTHR21256">
    <property type="entry name" value="HISTIDINOL DEHYDROGENASE HDH"/>
    <property type="match status" value="1"/>
</dbReference>
<feature type="binding site" evidence="10">
    <location>
        <position position="114"/>
    </location>
    <ligand>
        <name>NAD(+)</name>
        <dbReference type="ChEBI" id="CHEBI:57540"/>
    </ligand>
</feature>
<evidence type="ECO:0000256" key="7">
    <source>
        <dbReference type="ARBA" id="ARBA00049489"/>
    </source>
</evidence>
<feature type="binding site" evidence="12">
    <location>
        <position position="244"/>
    </location>
    <ligand>
        <name>Zn(2+)</name>
        <dbReference type="ChEBI" id="CHEBI:29105"/>
    </ligand>
</feature>
<dbReference type="Gene3D" id="3.40.50.1980">
    <property type="entry name" value="Nitrogenase molybdenum iron protein domain"/>
    <property type="match status" value="2"/>
</dbReference>
<dbReference type="FunFam" id="3.40.50.1980:FF:000026">
    <property type="entry name" value="Histidinol dehydrogenase"/>
    <property type="match status" value="1"/>
</dbReference>
<dbReference type="GO" id="GO:0005829">
    <property type="term" value="C:cytosol"/>
    <property type="evidence" value="ECO:0007669"/>
    <property type="project" value="TreeGrafter"/>
</dbReference>
<evidence type="ECO:0000256" key="6">
    <source>
        <dbReference type="ARBA" id="ARBA00023002"/>
    </source>
</evidence>
<feature type="binding site" evidence="11">
    <location>
        <position position="241"/>
    </location>
    <ligand>
        <name>substrate</name>
    </ligand>
</feature>
<dbReference type="FunFam" id="3.40.50.1980:FF:000001">
    <property type="entry name" value="Histidinol dehydrogenase"/>
    <property type="match status" value="1"/>
</dbReference>
<dbReference type="GO" id="GO:0004399">
    <property type="term" value="F:histidinol dehydrogenase activity"/>
    <property type="evidence" value="ECO:0007669"/>
    <property type="project" value="UniProtKB-EC"/>
</dbReference>
<feature type="binding site" evidence="10">
    <location>
        <position position="173"/>
    </location>
    <ligand>
        <name>NAD(+)</name>
        <dbReference type="ChEBI" id="CHEBI:57540"/>
    </ligand>
</feature>
<dbReference type="SUPFAM" id="SSF53720">
    <property type="entry name" value="ALDH-like"/>
    <property type="match status" value="1"/>
</dbReference>
<keyword evidence="10" id="KW-0520">NAD</keyword>
<keyword evidence="6 8" id="KW-0560">Oxidoreductase</keyword>
<comment type="catalytic activity">
    <reaction evidence="7">
        <text>L-histidinol + 2 NAD(+) + H2O = L-histidine + 2 NADH + 3 H(+)</text>
        <dbReference type="Rhea" id="RHEA:20641"/>
        <dbReference type="ChEBI" id="CHEBI:15377"/>
        <dbReference type="ChEBI" id="CHEBI:15378"/>
        <dbReference type="ChEBI" id="CHEBI:57540"/>
        <dbReference type="ChEBI" id="CHEBI:57595"/>
        <dbReference type="ChEBI" id="CHEBI:57699"/>
        <dbReference type="ChEBI" id="CHEBI:57945"/>
        <dbReference type="EC" id="1.1.1.23"/>
    </reaction>
</comment>
<evidence type="ECO:0000256" key="3">
    <source>
        <dbReference type="ARBA" id="ARBA00012965"/>
    </source>
</evidence>
<feature type="binding site" evidence="11">
    <location>
        <position position="244"/>
    </location>
    <ligand>
        <name>substrate</name>
    </ligand>
</feature>
<evidence type="ECO:0000256" key="4">
    <source>
        <dbReference type="ARBA" id="ARBA00022723"/>
    </source>
</evidence>
<feature type="binding site" evidence="11">
    <location>
        <position position="342"/>
    </location>
    <ligand>
        <name>substrate</name>
    </ligand>
</feature>
<feature type="binding site" evidence="10">
    <location>
        <position position="196"/>
    </location>
    <ligand>
        <name>NAD(+)</name>
        <dbReference type="ChEBI" id="CHEBI:57540"/>
    </ligand>
</feature>
<dbReference type="PIRSF" id="PIRSF000099">
    <property type="entry name" value="Histidinol_dh"/>
    <property type="match status" value="1"/>
</dbReference>
<dbReference type="Proteomes" id="UP000501451">
    <property type="component" value="Chromosome"/>
</dbReference>
<evidence type="ECO:0000313" key="14">
    <source>
        <dbReference type="EMBL" id="QII82336.1"/>
    </source>
</evidence>
<comment type="cofactor">
    <cofactor evidence="12">
        <name>Zn(2+)</name>
        <dbReference type="ChEBI" id="CHEBI:29105"/>
    </cofactor>
    <text evidence="12">Binds 1 zinc ion per subunit.</text>
</comment>
<evidence type="ECO:0000256" key="1">
    <source>
        <dbReference type="ARBA" id="ARBA00003850"/>
    </source>
</evidence>
<evidence type="ECO:0000256" key="13">
    <source>
        <dbReference type="RuleBase" id="RU004175"/>
    </source>
</evidence>
<name>A0A6G7KAQ3_9LACT</name>
<reference evidence="14 15" key="1">
    <citation type="journal article" date="2017" name="Int. J. Syst. Evol. Microbiol.">
        <title>Jeotgalibaca porci sp. nov. and Jeotgalibaca arthritidis sp. nov., isolated from pigs, and emended description of the genus Jeotgalibaca.</title>
        <authorList>
            <person name="Zamora L."/>
            <person name="Perez-Sancho M."/>
            <person name="Dominguez L."/>
            <person name="Fernandez-Garayzabal J.F."/>
            <person name="Vela A.I."/>
        </authorList>
    </citation>
    <scope>NUCLEOTIDE SEQUENCE [LARGE SCALE GENOMIC DNA]</scope>
    <source>
        <strain evidence="14 15">CECT 9157</strain>
    </source>
</reference>
<evidence type="ECO:0000256" key="2">
    <source>
        <dbReference type="ARBA" id="ARBA00010178"/>
    </source>
</evidence>
<dbReference type="KEGG" id="jar:G7057_07745"/>
<feature type="binding site" evidence="12">
    <location>
        <position position="401"/>
    </location>
    <ligand>
        <name>Zn(2+)</name>
        <dbReference type="ChEBI" id="CHEBI:29105"/>
    </ligand>
</feature>
<feature type="binding site" evidence="12">
    <location>
        <position position="342"/>
    </location>
    <ligand>
        <name>Zn(2+)</name>
        <dbReference type="ChEBI" id="CHEBI:29105"/>
    </ligand>
</feature>
<dbReference type="GO" id="GO:0000105">
    <property type="term" value="P:L-histidine biosynthetic process"/>
    <property type="evidence" value="ECO:0007669"/>
    <property type="project" value="InterPro"/>
</dbReference>